<reference evidence="2" key="1">
    <citation type="journal article" date="2019" name="Int. J. Syst. Evol. Microbiol.">
        <title>The Global Catalogue of Microorganisms (GCM) 10K type strain sequencing project: providing services to taxonomists for standard genome sequencing and annotation.</title>
        <authorList>
            <consortium name="The Broad Institute Genomics Platform"/>
            <consortium name="The Broad Institute Genome Sequencing Center for Infectious Disease"/>
            <person name="Wu L."/>
            <person name="Ma J."/>
        </authorList>
    </citation>
    <scope>NUCLEOTIDE SEQUENCE [LARGE SCALE GENOMIC DNA]</scope>
    <source>
        <strain evidence="2">CCUG 49018</strain>
    </source>
</reference>
<organism evidence="1 2">
    <name type="scientific">Pseudonocardia benzenivorans</name>
    <dbReference type="NCBI Taxonomy" id="228005"/>
    <lineage>
        <taxon>Bacteria</taxon>
        <taxon>Bacillati</taxon>
        <taxon>Actinomycetota</taxon>
        <taxon>Actinomycetes</taxon>
        <taxon>Pseudonocardiales</taxon>
        <taxon>Pseudonocardiaceae</taxon>
        <taxon>Pseudonocardia</taxon>
    </lineage>
</organism>
<protein>
    <submittedName>
        <fullName evidence="1">Uncharacterized protein</fullName>
    </submittedName>
</protein>
<evidence type="ECO:0000313" key="2">
    <source>
        <dbReference type="Proteomes" id="UP001597182"/>
    </source>
</evidence>
<evidence type="ECO:0000313" key="1">
    <source>
        <dbReference type="EMBL" id="MFD1231707.1"/>
    </source>
</evidence>
<keyword evidence="2" id="KW-1185">Reference proteome</keyword>
<proteinExistence type="predicted"/>
<dbReference type="EMBL" id="JBHTMB010000004">
    <property type="protein sequence ID" value="MFD1231707.1"/>
    <property type="molecule type" value="Genomic_DNA"/>
</dbReference>
<dbReference type="Proteomes" id="UP001597182">
    <property type="component" value="Unassembled WGS sequence"/>
</dbReference>
<name>A0ABW3V9C6_9PSEU</name>
<dbReference type="RefSeq" id="WP_346090761.1">
    <property type="nucleotide sequence ID" value="NZ_BAABKS010000015.1"/>
</dbReference>
<comment type="caution">
    <text evidence="1">The sequence shown here is derived from an EMBL/GenBank/DDBJ whole genome shotgun (WGS) entry which is preliminary data.</text>
</comment>
<gene>
    <name evidence="1" type="ORF">ACFQ34_00245</name>
</gene>
<sequence length="85" mass="9469">MGEAPNDPRSTDQIAHERAMAEVSDVLLNLEHTISRAKKSLKKLGDSPEEHNARLALRDALTSLEATRARLQKDTYFGGNELRLV</sequence>
<accession>A0ABW3V9C6</accession>